<dbReference type="Pfam" id="PF13398">
    <property type="entry name" value="Peptidase_M50B"/>
    <property type="match status" value="1"/>
</dbReference>
<dbReference type="AlphaFoldDB" id="A0AAD8YPJ4"/>
<keyword evidence="1" id="KW-0472">Membrane</keyword>
<keyword evidence="1" id="KW-0812">Transmembrane</keyword>
<dbReference type="Proteomes" id="UP001224775">
    <property type="component" value="Unassembled WGS sequence"/>
</dbReference>
<dbReference type="PANTHER" id="PTHR33979">
    <property type="entry name" value="OS02G0221600 PROTEIN"/>
    <property type="match status" value="1"/>
</dbReference>
<comment type="caution">
    <text evidence="2">The sequence shown here is derived from an EMBL/GenBank/DDBJ whole genome shotgun (WGS) entry which is preliminary data.</text>
</comment>
<keyword evidence="3" id="KW-1185">Reference proteome</keyword>
<reference evidence="2" key="1">
    <citation type="submission" date="2023-06" db="EMBL/GenBank/DDBJ databases">
        <title>Survivors Of The Sea: Transcriptome response of Skeletonema marinoi to long-term dormancy.</title>
        <authorList>
            <person name="Pinder M.I.M."/>
            <person name="Kourtchenko O."/>
            <person name="Robertson E.K."/>
            <person name="Larsson T."/>
            <person name="Maumus F."/>
            <person name="Osuna-Cruz C.M."/>
            <person name="Vancaester E."/>
            <person name="Stenow R."/>
            <person name="Vandepoele K."/>
            <person name="Ploug H."/>
            <person name="Bruchert V."/>
            <person name="Godhe A."/>
            <person name="Topel M."/>
        </authorList>
    </citation>
    <scope>NUCLEOTIDE SEQUENCE</scope>
    <source>
        <strain evidence="2">R05AC</strain>
    </source>
</reference>
<feature type="transmembrane region" description="Helical" evidence="1">
    <location>
        <begin position="126"/>
        <end position="144"/>
    </location>
</feature>
<proteinExistence type="predicted"/>
<dbReference type="GO" id="GO:0016787">
    <property type="term" value="F:hydrolase activity"/>
    <property type="evidence" value="ECO:0007669"/>
    <property type="project" value="UniProtKB-KW"/>
</dbReference>
<feature type="transmembrane region" description="Helical" evidence="1">
    <location>
        <begin position="72"/>
        <end position="95"/>
    </location>
</feature>
<evidence type="ECO:0000256" key="1">
    <source>
        <dbReference type="SAM" id="Phobius"/>
    </source>
</evidence>
<feature type="transmembrane region" description="Helical" evidence="1">
    <location>
        <begin position="101"/>
        <end position="119"/>
    </location>
</feature>
<feature type="transmembrane region" description="Helical" evidence="1">
    <location>
        <begin position="150"/>
        <end position="168"/>
    </location>
</feature>
<evidence type="ECO:0000313" key="3">
    <source>
        <dbReference type="Proteomes" id="UP001224775"/>
    </source>
</evidence>
<keyword evidence="2" id="KW-0378">Hydrolase</keyword>
<dbReference type="InterPro" id="IPR049500">
    <property type="entry name" value="Peptidase_M50B-like"/>
</dbReference>
<feature type="non-terminal residue" evidence="2">
    <location>
        <position position="1"/>
    </location>
</feature>
<accession>A0AAD8YPJ4</accession>
<gene>
    <name evidence="2" type="ORF">QTG54_000879</name>
</gene>
<name>A0AAD8YPJ4_9STRA</name>
<sequence length="263" mass="29819">MNESQIAFSVLYLAYVAVTLLFHNTIILYPFRLLTTFLHEISHALACWLTCGKVIAIRVFENEGGVTQYIGGCRIAIIPAGYVGSAIWGSFFVMLSGGQKTATGAAALLVVILLVSLCYAPNRTMIKINLFYAILTSIFIYLEWMVFSPILNYIVLWYGVFVNVHAIYDTYQDTIRRTVQRSDAYACYEQCPCCMPKCVGIQWGILNISLQILGAWIALVQMSDGCENKGWWECMAGDFVWDFNGDEIWRWKDDAMHNVEDLF</sequence>
<organism evidence="2 3">
    <name type="scientific">Skeletonema marinoi</name>
    <dbReference type="NCBI Taxonomy" id="267567"/>
    <lineage>
        <taxon>Eukaryota</taxon>
        <taxon>Sar</taxon>
        <taxon>Stramenopiles</taxon>
        <taxon>Ochrophyta</taxon>
        <taxon>Bacillariophyta</taxon>
        <taxon>Coscinodiscophyceae</taxon>
        <taxon>Thalassiosirophycidae</taxon>
        <taxon>Thalassiosirales</taxon>
        <taxon>Skeletonemataceae</taxon>
        <taxon>Skeletonema</taxon>
        <taxon>Skeletonema marinoi-dohrnii complex</taxon>
    </lineage>
</organism>
<dbReference type="PANTHER" id="PTHR33979:SF2">
    <property type="entry name" value="PEPTIDASE M50B-LIKE-DOMAIN-CONTAINING PROTEIN"/>
    <property type="match status" value="1"/>
</dbReference>
<dbReference type="EC" id="3.4.24.-" evidence="2"/>
<keyword evidence="1" id="KW-1133">Transmembrane helix</keyword>
<feature type="transmembrane region" description="Helical" evidence="1">
    <location>
        <begin position="41"/>
        <end position="60"/>
    </location>
</feature>
<protein>
    <submittedName>
        <fullName evidence="2">Metallopeptidase (Family M50)</fullName>
        <ecNumber evidence="2">3.4.24.-</ecNumber>
    </submittedName>
</protein>
<feature type="transmembrane region" description="Helical" evidence="1">
    <location>
        <begin position="7"/>
        <end position="29"/>
    </location>
</feature>
<dbReference type="EMBL" id="JATAAI010000001">
    <property type="protein sequence ID" value="KAK1748940.1"/>
    <property type="molecule type" value="Genomic_DNA"/>
</dbReference>
<evidence type="ECO:0000313" key="2">
    <source>
        <dbReference type="EMBL" id="KAK1748940.1"/>
    </source>
</evidence>